<dbReference type="Gene3D" id="3.40.50.300">
    <property type="entry name" value="P-loop containing nucleotide triphosphate hydrolases"/>
    <property type="match status" value="1"/>
</dbReference>
<feature type="region of interest" description="Disordered" evidence="5">
    <location>
        <begin position="525"/>
        <end position="561"/>
    </location>
</feature>
<feature type="compositionally biased region" description="Basic residues" evidence="5">
    <location>
        <begin position="173"/>
        <end position="183"/>
    </location>
</feature>
<dbReference type="EMBL" id="JARH01000446">
    <property type="protein sequence ID" value="EXF80419.1"/>
    <property type="molecule type" value="Genomic_DNA"/>
</dbReference>
<organism evidence="7 8">
    <name type="scientific">Colletotrichum fioriniae PJ7</name>
    <dbReference type="NCBI Taxonomy" id="1445577"/>
    <lineage>
        <taxon>Eukaryota</taxon>
        <taxon>Fungi</taxon>
        <taxon>Dikarya</taxon>
        <taxon>Ascomycota</taxon>
        <taxon>Pezizomycotina</taxon>
        <taxon>Sordariomycetes</taxon>
        <taxon>Hypocreomycetidae</taxon>
        <taxon>Glomerellales</taxon>
        <taxon>Glomerellaceae</taxon>
        <taxon>Colletotrichum</taxon>
        <taxon>Colletotrichum acutatum species complex</taxon>
    </lineage>
</organism>
<feature type="domain" description="EngB-type G" evidence="6">
    <location>
        <begin position="284"/>
        <end position="481"/>
    </location>
</feature>
<dbReference type="InterPro" id="IPR052279">
    <property type="entry name" value="EngB_GTPase"/>
</dbReference>
<feature type="region of interest" description="Disordered" evidence="5">
    <location>
        <begin position="52"/>
        <end position="154"/>
    </location>
</feature>
<feature type="region of interest" description="Disordered" evidence="5">
    <location>
        <begin position="172"/>
        <end position="196"/>
    </location>
</feature>
<dbReference type="SUPFAM" id="SSF52540">
    <property type="entry name" value="P-loop containing nucleoside triphosphate hydrolases"/>
    <property type="match status" value="1"/>
</dbReference>
<sequence>MLKQICNCRAVAQRPLLTSQRWMSSRPTYNAWLPQPDADGWYDGRKHPRRLEEFDNRKTRAREDQRARENTRLSPPQRSGGAPARRSGNDLSSRSSGGAPHNERGRDERFSTSLSRRSLPRPRRSHRDDGPPTPKRKGGGFVLMPKLSQEELDKISKPKDVWEARSLYFVPPKRSKEHQKPVRQPKPPRPELSRRNRDAAAMIASPDAIKAAISISEKDLRLARRPPPPPPEIELEGDGGSLVADPIANDDVLPHALAARFFLSPPATFLYSAFRLKHHPLNTTTPEICVVGASNCGKSSFINALTGAASLAKVSDRAGKTVSMNAYGVGPLTGLPFRKPVAFPSSSSSSSEGGGVTKEEKPEHGIILVDTPGYGYASHEEWGREIVEYINKRTMLRGIVLLLSSEKKVSEKDAQIIKLLADAGRPVMLVFTKMDKALSRKAREEGGIAQRLREAERCFARTGWDGWVKRVYITAARMERDKSWKVDEGTKSGAAGMAGVRMGVLELAGVREFIAPEKASKMVAQRRASQKLQKTQEKGGEEEEEKRLEPGKALESDPAAWSGDVVSFEELEKKFGDWSS</sequence>
<proteinExistence type="predicted"/>
<dbReference type="AlphaFoldDB" id="A0A010RR14"/>
<dbReference type="InterPro" id="IPR027417">
    <property type="entry name" value="P-loop_NTPase"/>
</dbReference>
<dbReference type="PANTHER" id="PTHR46498">
    <property type="entry name" value="GTP-BINDING PROTEIN 8"/>
    <property type="match status" value="1"/>
</dbReference>
<evidence type="ECO:0000259" key="6">
    <source>
        <dbReference type="PROSITE" id="PS51706"/>
    </source>
</evidence>
<dbReference type="STRING" id="1445577.A0A010RR14"/>
<accession>A0A010RR14</accession>
<comment type="caution">
    <text evidence="7">The sequence shown here is derived from an EMBL/GenBank/DDBJ whole genome shotgun (WGS) entry which is preliminary data.</text>
</comment>
<feature type="compositionally biased region" description="Basic and acidic residues" evidence="5">
    <location>
        <begin position="534"/>
        <end position="555"/>
    </location>
</feature>
<dbReference type="PANTHER" id="PTHR46498:SF1">
    <property type="entry name" value="GTP-BINDING PROTEIN 8"/>
    <property type="match status" value="1"/>
</dbReference>
<dbReference type="KEGG" id="cfj:CFIO01_10255"/>
<keyword evidence="2" id="KW-0547">Nucleotide-binding</keyword>
<name>A0A010RR14_9PEZI</name>
<reference evidence="7 8" key="1">
    <citation type="submission" date="2014-02" db="EMBL/GenBank/DDBJ databases">
        <title>The genome sequence of Colletotrichum fioriniae PJ7.</title>
        <authorList>
            <person name="Baroncelli R."/>
            <person name="Thon M.R."/>
        </authorList>
    </citation>
    <scope>NUCLEOTIDE SEQUENCE [LARGE SCALE GENOMIC DNA]</scope>
    <source>
        <strain evidence="7 8">PJ7</strain>
    </source>
</reference>
<evidence type="ECO:0000256" key="4">
    <source>
        <dbReference type="ARBA" id="ARBA00023134"/>
    </source>
</evidence>
<evidence type="ECO:0000256" key="3">
    <source>
        <dbReference type="ARBA" id="ARBA00022842"/>
    </source>
</evidence>
<dbReference type="Pfam" id="PF01926">
    <property type="entry name" value="MMR_HSR1"/>
    <property type="match status" value="1"/>
</dbReference>
<keyword evidence="1" id="KW-0479">Metal-binding</keyword>
<dbReference type="eggNOG" id="KOG2486">
    <property type="taxonomic scope" value="Eukaryota"/>
</dbReference>
<keyword evidence="3" id="KW-0460">Magnesium</keyword>
<dbReference type="InterPro" id="IPR030393">
    <property type="entry name" value="G_ENGB_dom"/>
</dbReference>
<gene>
    <name evidence="7" type="ORF">CFIO01_10255</name>
</gene>
<feature type="region of interest" description="Disordered" evidence="5">
    <location>
        <begin position="343"/>
        <end position="362"/>
    </location>
</feature>
<evidence type="ECO:0000313" key="8">
    <source>
        <dbReference type="Proteomes" id="UP000020467"/>
    </source>
</evidence>
<dbReference type="PROSITE" id="PS51706">
    <property type="entry name" value="G_ENGB"/>
    <property type="match status" value="1"/>
</dbReference>
<feature type="compositionally biased region" description="Basic and acidic residues" evidence="5">
    <location>
        <begin position="52"/>
        <end position="71"/>
    </location>
</feature>
<dbReference type="InterPro" id="IPR006073">
    <property type="entry name" value="GTP-bd"/>
</dbReference>
<dbReference type="GO" id="GO:0046872">
    <property type="term" value="F:metal ion binding"/>
    <property type="evidence" value="ECO:0007669"/>
    <property type="project" value="UniProtKB-KW"/>
</dbReference>
<dbReference type="CDD" id="cd01876">
    <property type="entry name" value="YihA_EngB"/>
    <property type="match status" value="1"/>
</dbReference>
<evidence type="ECO:0000256" key="5">
    <source>
        <dbReference type="SAM" id="MobiDB-lite"/>
    </source>
</evidence>
<dbReference type="GO" id="GO:0005739">
    <property type="term" value="C:mitochondrion"/>
    <property type="evidence" value="ECO:0007669"/>
    <property type="project" value="TreeGrafter"/>
</dbReference>
<evidence type="ECO:0000313" key="7">
    <source>
        <dbReference type="EMBL" id="EXF80419.1"/>
    </source>
</evidence>
<dbReference type="HOGENOM" id="CLU_033732_4_4_1"/>
<dbReference type="OrthoDB" id="391988at2759"/>
<dbReference type="Proteomes" id="UP000020467">
    <property type="component" value="Unassembled WGS sequence"/>
</dbReference>
<protein>
    <submittedName>
        <fullName evidence="7">Ribosome biogenesis GTP-binding protein YsxC</fullName>
    </submittedName>
</protein>
<dbReference type="GO" id="GO:0005525">
    <property type="term" value="F:GTP binding"/>
    <property type="evidence" value="ECO:0007669"/>
    <property type="project" value="UniProtKB-KW"/>
</dbReference>
<evidence type="ECO:0000256" key="2">
    <source>
        <dbReference type="ARBA" id="ARBA00022741"/>
    </source>
</evidence>
<feature type="compositionally biased region" description="Basic and acidic residues" evidence="5">
    <location>
        <begin position="101"/>
        <end position="110"/>
    </location>
</feature>
<keyword evidence="4" id="KW-0342">GTP-binding</keyword>
<keyword evidence="8" id="KW-1185">Reference proteome</keyword>
<evidence type="ECO:0000256" key="1">
    <source>
        <dbReference type="ARBA" id="ARBA00022723"/>
    </source>
</evidence>